<keyword evidence="1" id="KW-0812">Transmembrane</keyword>
<evidence type="ECO:0000256" key="1">
    <source>
        <dbReference type="SAM" id="Phobius"/>
    </source>
</evidence>
<comment type="caution">
    <text evidence="2">The sequence shown here is derived from an EMBL/GenBank/DDBJ whole genome shotgun (WGS) entry which is preliminary data.</text>
</comment>
<dbReference type="Proteomes" id="UP000297253">
    <property type="component" value="Unassembled WGS sequence"/>
</dbReference>
<dbReference type="RefSeq" id="WP_135181586.1">
    <property type="nucleotide sequence ID" value="NZ_JADGKZ010000004.1"/>
</dbReference>
<evidence type="ECO:0000313" key="3">
    <source>
        <dbReference type="Proteomes" id="UP000297253"/>
    </source>
</evidence>
<name>A0A4Y9JDZ4_9STRE</name>
<proteinExistence type="predicted"/>
<dbReference type="Pfam" id="PF12648">
    <property type="entry name" value="TcpE"/>
    <property type="match status" value="1"/>
</dbReference>
<evidence type="ECO:0000313" key="2">
    <source>
        <dbReference type="EMBL" id="TFU98179.1"/>
    </source>
</evidence>
<reference evidence="2 3" key="1">
    <citation type="submission" date="2019-03" db="EMBL/GenBank/DDBJ databases">
        <title>Diversity of the mouse oral microbiome.</title>
        <authorList>
            <person name="Joseph S."/>
            <person name="Aduse-Opoku J."/>
            <person name="Curtis M."/>
            <person name="Wade W."/>
            <person name="Hashim A."/>
        </authorList>
    </citation>
    <scope>NUCLEOTIDE SEQUENCE [LARGE SCALE GENOMIC DNA]</scope>
    <source>
        <strain evidence="2 3">WM131</strain>
    </source>
</reference>
<feature type="transmembrane region" description="Helical" evidence="1">
    <location>
        <begin position="43"/>
        <end position="60"/>
    </location>
</feature>
<dbReference type="EMBL" id="SPPD01000004">
    <property type="protein sequence ID" value="TFU98179.1"/>
    <property type="molecule type" value="Genomic_DNA"/>
</dbReference>
<keyword evidence="1" id="KW-0472">Membrane</keyword>
<accession>A0A4Y9JDZ4</accession>
<sequence length="139" mass="16717">MSEAEKRKDKKLYSYKKALSQPYWIQKFNDEFSLKNPVKFSRIVYFVFLFGILWFILEMLVPFLSFGLRGMLIVWVSLQLSAFLSEMELDGKSFLVYLKDYLLFYFNHGSQSEKMYINKGQVYKRPEVDMKIRVKREDS</sequence>
<protein>
    <submittedName>
        <fullName evidence="2">Conjugal transfer protein</fullName>
    </submittedName>
</protein>
<gene>
    <name evidence="2" type="ORF">E4T82_03980</name>
</gene>
<dbReference type="InterPro" id="IPR025608">
    <property type="entry name" value="TcpE"/>
</dbReference>
<dbReference type="OrthoDB" id="2222342at2"/>
<organism evidence="2 3">
    <name type="scientific">Streptococcus cuniculi</name>
    <dbReference type="NCBI Taxonomy" id="1432788"/>
    <lineage>
        <taxon>Bacteria</taxon>
        <taxon>Bacillati</taxon>
        <taxon>Bacillota</taxon>
        <taxon>Bacilli</taxon>
        <taxon>Lactobacillales</taxon>
        <taxon>Streptococcaceae</taxon>
        <taxon>Streptococcus</taxon>
    </lineage>
</organism>
<keyword evidence="1" id="KW-1133">Transmembrane helix</keyword>
<dbReference type="AlphaFoldDB" id="A0A4Y9JDZ4"/>